<protein>
    <submittedName>
        <fullName evidence="1">Uncharacterized protein</fullName>
    </submittedName>
</protein>
<sequence>MNVTSDRKTLVVFDPPRKGTRTEAEIEGVQWWLRKSQGGAEGGTSVLVFGIIRSQEKQQSKEVTWWSELTAAAAVEVDTSLRTKCSYWKQDAERKEYGLGLFHLIKFIS</sequence>
<keyword evidence="2" id="KW-1185">Reference proteome</keyword>
<proteinExistence type="predicted"/>
<organism evidence="1 2">
    <name type="scientific">Lactuca sativa</name>
    <name type="common">Garden lettuce</name>
    <dbReference type="NCBI Taxonomy" id="4236"/>
    <lineage>
        <taxon>Eukaryota</taxon>
        <taxon>Viridiplantae</taxon>
        <taxon>Streptophyta</taxon>
        <taxon>Embryophyta</taxon>
        <taxon>Tracheophyta</taxon>
        <taxon>Spermatophyta</taxon>
        <taxon>Magnoliopsida</taxon>
        <taxon>eudicotyledons</taxon>
        <taxon>Gunneridae</taxon>
        <taxon>Pentapetalae</taxon>
        <taxon>asterids</taxon>
        <taxon>campanulids</taxon>
        <taxon>Asterales</taxon>
        <taxon>Asteraceae</taxon>
        <taxon>Cichorioideae</taxon>
        <taxon>Cichorieae</taxon>
        <taxon>Lactucinae</taxon>
        <taxon>Lactuca</taxon>
    </lineage>
</organism>
<dbReference type="Proteomes" id="UP000235145">
    <property type="component" value="Unassembled WGS sequence"/>
</dbReference>
<evidence type="ECO:0000313" key="1">
    <source>
        <dbReference type="EMBL" id="KAJ0227472.1"/>
    </source>
</evidence>
<dbReference type="AlphaFoldDB" id="A0A9R1WRH3"/>
<accession>A0A9R1WRH3</accession>
<dbReference type="EMBL" id="NBSK02000001">
    <property type="protein sequence ID" value="KAJ0227472.1"/>
    <property type="molecule type" value="Genomic_DNA"/>
</dbReference>
<gene>
    <name evidence="1" type="ORF">LSAT_V11C100031090</name>
</gene>
<reference evidence="1 2" key="1">
    <citation type="journal article" date="2017" name="Nat. Commun.">
        <title>Genome assembly with in vitro proximity ligation data and whole-genome triplication in lettuce.</title>
        <authorList>
            <person name="Reyes-Chin-Wo S."/>
            <person name="Wang Z."/>
            <person name="Yang X."/>
            <person name="Kozik A."/>
            <person name="Arikit S."/>
            <person name="Song C."/>
            <person name="Xia L."/>
            <person name="Froenicke L."/>
            <person name="Lavelle D.O."/>
            <person name="Truco M.J."/>
            <person name="Xia R."/>
            <person name="Zhu S."/>
            <person name="Xu C."/>
            <person name="Xu H."/>
            <person name="Xu X."/>
            <person name="Cox K."/>
            <person name="Korf I."/>
            <person name="Meyers B.C."/>
            <person name="Michelmore R.W."/>
        </authorList>
    </citation>
    <scope>NUCLEOTIDE SEQUENCE [LARGE SCALE GENOMIC DNA]</scope>
    <source>
        <strain evidence="2">cv. Salinas</strain>
        <tissue evidence="1">Seedlings</tissue>
    </source>
</reference>
<evidence type="ECO:0000313" key="2">
    <source>
        <dbReference type="Proteomes" id="UP000235145"/>
    </source>
</evidence>
<name>A0A9R1WRH3_LACSA</name>
<comment type="caution">
    <text evidence="1">The sequence shown here is derived from an EMBL/GenBank/DDBJ whole genome shotgun (WGS) entry which is preliminary data.</text>
</comment>